<dbReference type="InterPro" id="IPR053722">
    <property type="entry name" value="Curli_assembly_CsgC/AgfC"/>
</dbReference>
<name>A0A0D2JTN0_9BACT</name>
<sequence>MDWKYSLIITFFTFAFIMTGSYCRAGEPDSPAWLELNEEKGKLKVVPFCQAPESGEYRYLLKVRKSGASGRSNSSQAGRVFISEGETKSLCRLVLSFNTGDSYELCLSVFYQGRLVACETLLHPLGI</sequence>
<protein>
    <recommendedName>
        <fullName evidence="3">Curli assembly protein CsgC</fullName>
    </recommendedName>
</protein>
<accession>A0A0D2JTN0</accession>
<dbReference type="AlphaFoldDB" id="A0A0D2JTN0"/>
<dbReference type="EMBL" id="AZAC01000023">
    <property type="protein sequence ID" value="KIX12860.1"/>
    <property type="molecule type" value="Genomic_DNA"/>
</dbReference>
<evidence type="ECO:0000313" key="1">
    <source>
        <dbReference type="EMBL" id="KIX12860.1"/>
    </source>
</evidence>
<evidence type="ECO:0008006" key="3">
    <source>
        <dbReference type="Google" id="ProtNLM"/>
    </source>
</evidence>
<dbReference type="InParanoid" id="A0A0D2JTN0"/>
<dbReference type="Proteomes" id="UP000032233">
    <property type="component" value="Unassembled WGS sequence"/>
</dbReference>
<comment type="caution">
    <text evidence="1">The sequence shown here is derived from an EMBL/GenBank/DDBJ whole genome shotgun (WGS) entry which is preliminary data.</text>
</comment>
<dbReference type="Gene3D" id="2.60.40.2420">
    <property type="match status" value="1"/>
</dbReference>
<reference evidence="1 2" key="1">
    <citation type="submission" date="2013-11" db="EMBL/GenBank/DDBJ databases">
        <title>Metagenomic analysis of a methanogenic consortium involved in long chain n-alkane degradation.</title>
        <authorList>
            <person name="Davidova I.A."/>
            <person name="Callaghan A.V."/>
            <person name="Wawrik B."/>
            <person name="Pruitt S."/>
            <person name="Marks C."/>
            <person name="Duncan K.E."/>
            <person name="Suflita J.M."/>
        </authorList>
    </citation>
    <scope>NUCLEOTIDE SEQUENCE [LARGE SCALE GENOMIC DNA]</scope>
    <source>
        <strain evidence="1 2">SPR</strain>
    </source>
</reference>
<evidence type="ECO:0000313" key="2">
    <source>
        <dbReference type="Proteomes" id="UP000032233"/>
    </source>
</evidence>
<keyword evidence="2" id="KW-1185">Reference proteome</keyword>
<dbReference type="RefSeq" id="WP_044350189.1">
    <property type="nucleotide sequence ID" value="NZ_AZAC01000023.1"/>
</dbReference>
<gene>
    <name evidence="1" type="ORF">X474_17525</name>
</gene>
<proteinExistence type="predicted"/>
<dbReference type="NCBIfam" id="NF041112">
    <property type="entry name" value="chap_CsgH_alph"/>
    <property type="match status" value="1"/>
</dbReference>
<organism evidence="1 2">
    <name type="scientific">Dethiosulfatarculus sandiegensis</name>
    <dbReference type="NCBI Taxonomy" id="1429043"/>
    <lineage>
        <taxon>Bacteria</taxon>
        <taxon>Pseudomonadati</taxon>
        <taxon>Thermodesulfobacteriota</taxon>
        <taxon>Desulfarculia</taxon>
        <taxon>Desulfarculales</taxon>
        <taxon>Desulfarculaceae</taxon>
        <taxon>Dethiosulfatarculus</taxon>
    </lineage>
</organism>
<dbReference type="InterPro" id="IPR047726">
    <property type="entry name" value="CsgH_dom"/>
</dbReference>